<sequence length="91" mass="9647">MHLSPAKRAATQCTIELTGHPTIQRVRKLIADSQSHNCAVTSLIAATSANGRGTVFASRSSPLLSSYEAVSRDLGSPVTISLLAFEYFAVV</sequence>
<name>A0A8T7M1F0_9CHLR</name>
<evidence type="ECO:0000313" key="1">
    <source>
        <dbReference type="EMBL" id="NWJ45461.1"/>
    </source>
</evidence>
<dbReference type="AlphaFoldDB" id="A0A8T7M1F0"/>
<dbReference type="EMBL" id="JACATZ010000001">
    <property type="protein sequence ID" value="NWJ45461.1"/>
    <property type="molecule type" value="Genomic_DNA"/>
</dbReference>
<organism evidence="1 2">
    <name type="scientific">Candidatus Chlorohelix allophototropha</name>
    <dbReference type="NCBI Taxonomy" id="3003348"/>
    <lineage>
        <taxon>Bacteria</taxon>
        <taxon>Bacillati</taxon>
        <taxon>Chloroflexota</taxon>
        <taxon>Chloroflexia</taxon>
        <taxon>Candidatus Chloroheliales</taxon>
        <taxon>Candidatus Chloroheliaceae</taxon>
        <taxon>Candidatus Chlorohelix</taxon>
    </lineage>
</organism>
<reference evidence="1 2" key="1">
    <citation type="submission" date="2020-06" db="EMBL/GenBank/DDBJ databases">
        <title>Anoxygenic phototrophic Chloroflexota member uses a Type I reaction center.</title>
        <authorList>
            <person name="Tsuji J.M."/>
            <person name="Shaw N.A."/>
            <person name="Nagashima S."/>
            <person name="Venkiteswaran J."/>
            <person name="Schiff S.L."/>
            <person name="Hanada S."/>
            <person name="Tank M."/>
            <person name="Neufeld J.D."/>
        </authorList>
    </citation>
    <scope>NUCLEOTIDE SEQUENCE [LARGE SCALE GENOMIC DNA]</scope>
    <source>
        <strain evidence="1">L227-S17</strain>
    </source>
</reference>
<proteinExistence type="predicted"/>
<protein>
    <submittedName>
        <fullName evidence="1">Uncharacterized protein</fullName>
    </submittedName>
</protein>
<comment type="caution">
    <text evidence="1">The sequence shown here is derived from an EMBL/GenBank/DDBJ whole genome shotgun (WGS) entry which is preliminary data.</text>
</comment>
<evidence type="ECO:0000313" key="2">
    <source>
        <dbReference type="Proteomes" id="UP000521676"/>
    </source>
</evidence>
<dbReference type="Proteomes" id="UP000521676">
    <property type="component" value="Unassembled WGS sequence"/>
</dbReference>
<gene>
    <name evidence="1" type="ORF">HXX08_06240</name>
</gene>
<accession>A0A8T7M1F0</accession>